<dbReference type="PaxDb" id="572546-Arcpr_1522"/>
<dbReference type="RefSeq" id="WP_012940904.1">
    <property type="nucleotide sequence ID" value="NC_013741.1"/>
</dbReference>
<sequence length="54" mass="6434">MMLFPILKKKTTHKRCILCRAFKPVPDSEHIGYCAYWKRMTVANDCCRKFEPAR</sequence>
<accession>D2REM4</accession>
<dbReference type="Proteomes" id="UP000001901">
    <property type="component" value="Chromosome"/>
</dbReference>
<organism evidence="1 2">
    <name type="scientific">Archaeoglobus profundus (strain DSM 5631 / JCM 9629 / NBRC 100127 / Av18)</name>
    <dbReference type="NCBI Taxonomy" id="572546"/>
    <lineage>
        <taxon>Archaea</taxon>
        <taxon>Methanobacteriati</taxon>
        <taxon>Methanobacteriota</taxon>
        <taxon>Archaeoglobi</taxon>
        <taxon>Archaeoglobales</taxon>
        <taxon>Archaeoglobaceae</taxon>
        <taxon>Archaeoglobus</taxon>
    </lineage>
</organism>
<protein>
    <submittedName>
        <fullName evidence="1">Uncharacterized protein</fullName>
    </submittedName>
</protein>
<name>D2REM4_ARCPA</name>
<dbReference type="STRING" id="572546.Arcpr_1522"/>
<gene>
    <name evidence="1" type="ordered locus">Arcpr_1522</name>
</gene>
<evidence type="ECO:0000313" key="2">
    <source>
        <dbReference type="Proteomes" id="UP000001901"/>
    </source>
</evidence>
<proteinExistence type="predicted"/>
<dbReference type="HOGENOM" id="CLU_3038841_0_0_2"/>
<dbReference type="GeneID" id="58788616"/>
<dbReference type="AlphaFoldDB" id="D2REM4"/>
<dbReference type="eggNOG" id="arCOG10177">
    <property type="taxonomic scope" value="Archaea"/>
</dbReference>
<evidence type="ECO:0000313" key="1">
    <source>
        <dbReference type="EMBL" id="ADB58568.1"/>
    </source>
</evidence>
<keyword evidence="2" id="KW-1185">Reference proteome</keyword>
<dbReference type="EMBL" id="CP001857">
    <property type="protein sequence ID" value="ADB58568.1"/>
    <property type="molecule type" value="Genomic_DNA"/>
</dbReference>
<reference evidence="1 2" key="1">
    <citation type="journal article" date="2010" name="Stand. Genomic Sci.">
        <title>Complete genome sequence of Archaeoglobus profundus type strain (AV18).</title>
        <authorList>
            <person name="von Jan M."/>
            <person name="Lapidus A."/>
            <person name="Del Rio T.G."/>
            <person name="Copeland A."/>
            <person name="Tice H."/>
            <person name="Cheng J.F."/>
            <person name="Lucas S."/>
            <person name="Chen F."/>
            <person name="Nolan M."/>
            <person name="Goodwin L."/>
            <person name="Han C."/>
            <person name="Pitluck S."/>
            <person name="Liolios K."/>
            <person name="Ivanova N."/>
            <person name="Mavromatis K."/>
            <person name="Ovchinnikova G."/>
            <person name="Chertkov O."/>
            <person name="Pati A."/>
            <person name="Chen A."/>
            <person name="Palaniappan K."/>
            <person name="Land M."/>
            <person name="Hauser L."/>
            <person name="Chang Y.J."/>
            <person name="Jeffries C.D."/>
            <person name="Saunders E."/>
            <person name="Brettin T."/>
            <person name="Detter J.C."/>
            <person name="Chain P."/>
            <person name="Eichinger K."/>
            <person name="Huber H."/>
            <person name="Spring S."/>
            <person name="Rohde M."/>
            <person name="Goker M."/>
            <person name="Wirth R."/>
            <person name="Woyke T."/>
            <person name="Bristow J."/>
            <person name="Eisen J.A."/>
            <person name="Markowitz V."/>
            <person name="Hugenholtz P."/>
            <person name="Kyrpides N.C."/>
            <person name="Klenk H.P."/>
        </authorList>
    </citation>
    <scope>NUCLEOTIDE SEQUENCE [LARGE SCALE GENOMIC DNA]</scope>
    <source>
        <strain evidence="2">DSM 5631 / JCM 9629 / NBRC 100127 / Av18</strain>
    </source>
</reference>
<dbReference type="KEGG" id="apo:Arcpr_1522"/>